<sequence>MSTSCGNPATEQDALMTRRTKFDQTKTCVKCKGRTGNIVIRHAVYCKVCFFPLVSTRFRKVLGPTINAGGRTPKNANARGGRLRGLLKAPGSLVIGHSGGLGSTVLLDLVAKSYFYRSTTTAGDDSSALGTEHPRNKAKEDGGSADVWKGNPAVCYVEVASAIPGAKDRTEEVRAVIQAYSDPLTKFEIDFIPLRLEDVFDVAWWKSVALPMRHKDANATPLQSLHAYLSSLPTPTAVHSAISSLIRVLLLYTSASRNASHLLLGTSLTSLSMNTISGLAQGAGFALVSESIDEGWTPTHSQHINIVRPLRDVGIKESAFWAWWLKLPVAGRDRYPSTSSSIDALTYNFIMGLEKDYPSTVSTIARTIAKVTTKETGVEGGCILCQKPAQRNVQAWKASISIRSYHDESFVNAKHPLPPHYTAPPALEETTDAEPSFPTSVYLAPRLCYACHTTFTSRSSRGSSSANSIVIPLPVWVKANVTLLDPAGGSDSAILTNDMDRTQGDVAGEDAEVWKVKKLSPGHIKDKIGGFLLDDAE</sequence>
<dbReference type="HAMAP" id="MF_03054">
    <property type="entry name" value="CTU2"/>
    <property type="match status" value="1"/>
</dbReference>
<proteinExistence type="inferred from homology"/>
<dbReference type="PANTHER" id="PTHR20882">
    <property type="entry name" value="CYTOPLASMIC TRNA 2-THIOLATION PROTEIN 2"/>
    <property type="match status" value="1"/>
</dbReference>
<accession>A0A4Y7TLC8</accession>
<reference evidence="5 6" key="1">
    <citation type="journal article" date="2019" name="Nat. Ecol. Evol.">
        <title>Megaphylogeny resolves global patterns of mushroom evolution.</title>
        <authorList>
            <person name="Varga T."/>
            <person name="Krizsan K."/>
            <person name="Foldi C."/>
            <person name="Dima B."/>
            <person name="Sanchez-Garcia M."/>
            <person name="Sanchez-Ramirez S."/>
            <person name="Szollosi G.J."/>
            <person name="Szarkandi J.G."/>
            <person name="Papp V."/>
            <person name="Albert L."/>
            <person name="Andreopoulos W."/>
            <person name="Angelini C."/>
            <person name="Antonin V."/>
            <person name="Barry K.W."/>
            <person name="Bougher N.L."/>
            <person name="Buchanan P."/>
            <person name="Buyck B."/>
            <person name="Bense V."/>
            <person name="Catcheside P."/>
            <person name="Chovatia M."/>
            <person name="Cooper J."/>
            <person name="Damon W."/>
            <person name="Desjardin D."/>
            <person name="Finy P."/>
            <person name="Geml J."/>
            <person name="Haridas S."/>
            <person name="Hughes K."/>
            <person name="Justo A."/>
            <person name="Karasinski D."/>
            <person name="Kautmanova I."/>
            <person name="Kiss B."/>
            <person name="Kocsube S."/>
            <person name="Kotiranta H."/>
            <person name="LaButti K.M."/>
            <person name="Lechner B.E."/>
            <person name="Liimatainen K."/>
            <person name="Lipzen A."/>
            <person name="Lukacs Z."/>
            <person name="Mihaltcheva S."/>
            <person name="Morgado L.N."/>
            <person name="Niskanen T."/>
            <person name="Noordeloos M.E."/>
            <person name="Ohm R.A."/>
            <person name="Ortiz-Santana B."/>
            <person name="Ovrebo C."/>
            <person name="Racz N."/>
            <person name="Riley R."/>
            <person name="Savchenko A."/>
            <person name="Shiryaev A."/>
            <person name="Soop K."/>
            <person name="Spirin V."/>
            <person name="Szebenyi C."/>
            <person name="Tomsovsky M."/>
            <person name="Tulloss R.E."/>
            <person name="Uehling J."/>
            <person name="Grigoriev I.V."/>
            <person name="Vagvolgyi C."/>
            <person name="Papp T."/>
            <person name="Martin F.M."/>
            <person name="Miettinen O."/>
            <person name="Hibbett D.S."/>
            <person name="Nagy L.G."/>
        </authorList>
    </citation>
    <scope>NUCLEOTIDE SEQUENCE [LARGE SCALE GENOMIC DNA]</scope>
    <source>
        <strain evidence="5 6">FP101781</strain>
    </source>
</reference>
<dbReference type="UniPathway" id="UPA00988"/>
<dbReference type="OrthoDB" id="25129at2759"/>
<dbReference type="InterPro" id="IPR019407">
    <property type="entry name" value="CTU2"/>
</dbReference>
<dbReference type="STRING" id="71717.A0A4Y7TLC8"/>
<evidence type="ECO:0000313" key="5">
    <source>
        <dbReference type="EMBL" id="TEB34771.1"/>
    </source>
</evidence>
<dbReference type="Proteomes" id="UP000298030">
    <property type="component" value="Unassembled WGS sequence"/>
</dbReference>
<gene>
    <name evidence="3" type="primary">NCS2</name>
    <name evidence="3" type="synonym">CTU2</name>
    <name evidence="5" type="ORF">FA13DRAFT_1625797</name>
</gene>
<dbReference type="InterPro" id="IPR014729">
    <property type="entry name" value="Rossmann-like_a/b/a_fold"/>
</dbReference>
<dbReference type="GO" id="GO:0002143">
    <property type="term" value="P:tRNA wobble position uridine thiolation"/>
    <property type="evidence" value="ECO:0007669"/>
    <property type="project" value="TreeGrafter"/>
</dbReference>
<comment type="pathway">
    <text evidence="3">tRNA modification; 5-methoxycarbonylmethyl-2-thiouridine-tRNA biosynthesis.</text>
</comment>
<keyword evidence="6" id="KW-1185">Reference proteome</keyword>
<comment type="caution">
    <text evidence="5">The sequence shown here is derived from an EMBL/GenBank/DDBJ whole genome shotgun (WGS) entry which is preliminary data.</text>
</comment>
<dbReference type="Pfam" id="PF10288">
    <property type="entry name" value="CTU2"/>
    <property type="match status" value="1"/>
</dbReference>
<name>A0A4Y7TLC8_COPMI</name>
<comment type="function">
    <text evidence="3">Plays a central role in 2-thiolation of mcm(5)S(2)U at tRNA wobble positions of tRNA(Lys), tRNA(Glu) and tRNA(Gln). May act by forming a heterodimer with NCS6 that ligates sulfur from thiocarboxylated URM1 onto the uridine of tRNAs at wobble position. Prior mcm(5) tRNA modification by the elongator complex is required for 2-thiolation. May also be involved in protein urmylation.</text>
</comment>
<dbReference type="EMBL" id="QPFP01000009">
    <property type="protein sequence ID" value="TEB34771.1"/>
    <property type="molecule type" value="Genomic_DNA"/>
</dbReference>
<evidence type="ECO:0000256" key="3">
    <source>
        <dbReference type="HAMAP-Rule" id="MF_03054"/>
    </source>
</evidence>
<keyword evidence="1 3" id="KW-0963">Cytoplasm</keyword>
<evidence type="ECO:0000256" key="4">
    <source>
        <dbReference type="SAM" id="MobiDB-lite"/>
    </source>
</evidence>
<comment type="similarity">
    <text evidence="3">Belongs to the CTU2/NCS2 family.</text>
</comment>
<organism evidence="5 6">
    <name type="scientific">Coprinellus micaceus</name>
    <name type="common">Glistening ink-cap mushroom</name>
    <name type="synonym">Coprinus micaceus</name>
    <dbReference type="NCBI Taxonomy" id="71717"/>
    <lineage>
        <taxon>Eukaryota</taxon>
        <taxon>Fungi</taxon>
        <taxon>Dikarya</taxon>
        <taxon>Basidiomycota</taxon>
        <taxon>Agaricomycotina</taxon>
        <taxon>Agaricomycetes</taxon>
        <taxon>Agaricomycetidae</taxon>
        <taxon>Agaricales</taxon>
        <taxon>Agaricineae</taxon>
        <taxon>Psathyrellaceae</taxon>
        <taxon>Coprinellus</taxon>
    </lineage>
</organism>
<evidence type="ECO:0000256" key="2">
    <source>
        <dbReference type="ARBA" id="ARBA00022694"/>
    </source>
</evidence>
<dbReference type="GO" id="GO:0016783">
    <property type="term" value="F:sulfurtransferase activity"/>
    <property type="evidence" value="ECO:0007669"/>
    <property type="project" value="TreeGrafter"/>
</dbReference>
<feature type="region of interest" description="Disordered" evidence="4">
    <location>
        <begin position="121"/>
        <end position="144"/>
    </location>
</feature>
<feature type="compositionally biased region" description="Basic and acidic residues" evidence="4">
    <location>
        <begin position="132"/>
        <end position="142"/>
    </location>
</feature>
<protein>
    <recommendedName>
        <fullName evidence="3">Cytoplasmic tRNA 2-thiolation protein 2</fullName>
    </recommendedName>
</protein>
<dbReference type="GO" id="GO:0016779">
    <property type="term" value="F:nucleotidyltransferase activity"/>
    <property type="evidence" value="ECO:0007669"/>
    <property type="project" value="UniProtKB-UniRule"/>
</dbReference>
<keyword evidence="2 3" id="KW-0819">tRNA processing</keyword>
<dbReference type="GO" id="GO:0000049">
    <property type="term" value="F:tRNA binding"/>
    <property type="evidence" value="ECO:0007669"/>
    <property type="project" value="InterPro"/>
</dbReference>
<dbReference type="PANTHER" id="PTHR20882:SF14">
    <property type="entry name" value="CYTOPLASMIC TRNA 2-THIOLATION PROTEIN 2"/>
    <property type="match status" value="1"/>
</dbReference>
<evidence type="ECO:0000256" key="1">
    <source>
        <dbReference type="ARBA" id="ARBA00022490"/>
    </source>
</evidence>
<comment type="subcellular location">
    <subcellularLocation>
        <location evidence="3">Cytoplasm</location>
    </subcellularLocation>
</comment>
<dbReference type="AlphaFoldDB" id="A0A4Y7TLC8"/>
<dbReference type="GO" id="GO:0005829">
    <property type="term" value="C:cytosol"/>
    <property type="evidence" value="ECO:0007669"/>
    <property type="project" value="TreeGrafter"/>
</dbReference>
<dbReference type="SUPFAM" id="SSF52402">
    <property type="entry name" value="Adenine nucleotide alpha hydrolases-like"/>
    <property type="match status" value="1"/>
</dbReference>
<dbReference type="GO" id="GO:0032447">
    <property type="term" value="P:protein urmylation"/>
    <property type="evidence" value="ECO:0007669"/>
    <property type="project" value="UniProtKB-UniRule"/>
</dbReference>
<dbReference type="Gene3D" id="3.40.50.620">
    <property type="entry name" value="HUPs"/>
    <property type="match status" value="1"/>
</dbReference>
<evidence type="ECO:0000313" key="6">
    <source>
        <dbReference type="Proteomes" id="UP000298030"/>
    </source>
</evidence>